<dbReference type="AlphaFoldDB" id="A0A3D8QWU2"/>
<evidence type="ECO:0000256" key="1">
    <source>
        <dbReference type="SAM" id="MobiDB-lite"/>
    </source>
</evidence>
<protein>
    <submittedName>
        <fullName evidence="2">Uncharacterized protein</fullName>
    </submittedName>
</protein>
<gene>
    <name evidence="2" type="ORF">BP6252_09872</name>
</gene>
<accession>A0A3D8QWU2</accession>
<keyword evidence="3" id="KW-1185">Reference proteome</keyword>
<reference evidence="2 3" key="1">
    <citation type="journal article" date="2018" name="IMA Fungus">
        <title>IMA Genome-F 9: Draft genome sequence of Annulohypoxylon stygium, Aspergillus mulundensis, Berkeleyomyces basicola (syn. Thielaviopsis basicola), Ceratocystis smalleyi, two Cercospora beticola strains, Coleophoma cylindrospora, Fusarium fracticaudum, Phialophora cf. hyalina, and Morchella septimelata.</title>
        <authorList>
            <person name="Wingfield B.D."/>
            <person name="Bills G.F."/>
            <person name="Dong Y."/>
            <person name="Huang W."/>
            <person name="Nel W.J."/>
            <person name="Swalarsk-Parry B.S."/>
            <person name="Vaghefi N."/>
            <person name="Wilken P.M."/>
            <person name="An Z."/>
            <person name="de Beer Z.W."/>
            <person name="De Vos L."/>
            <person name="Chen L."/>
            <person name="Duong T.A."/>
            <person name="Gao Y."/>
            <person name="Hammerbacher A."/>
            <person name="Kikkert J.R."/>
            <person name="Li Y."/>
            <person name="Li H."/>
            <person name="Li K."/>
            <person name="Li Q."/>
            <person name="Liu X."/>
            <person name="Ma X."/>
            <person name="Naidoo K."/>
            <person name="Pethybridge S.J."/>
            <person name="Sun J."/>
            <person name="Steenkamp E.T."/>
            <person name="van der Nest M.A."/>
            <person name="van Wyk S."/>
            <person name="Wingfield M.J."/>
            <person name="Xiong C."/>
            <person name="Yue Q."/>
            <person name="Zhang X."/>
        </authorList>
    </citation>
    <scope>NUCLEOTIDE SEQUENCE [LARGE SCALE GENOMIC DNA]</scope>
    <source>
        <strain evidence="2 3">BP6252</strain>
    </source>
</reference>
<feature type="compositionally biased region" description="Low complexity" evidence="1">
    <location>
        <begin position="192"/>
        <end position="202"/>
    </location>
</feature>
<sequence length="334" mass="35552">MALHTPPFEADSVPATQGQIASAVSSSTAFARYEIESGRGNAGTKILMIEWGDEGDSDVQGDWEVSWEGKSTVLSAKDVAEDKLHRLYFLLPPASNVPRIVTLSQAGGKTMQTNPLPAIFPTELGITARAAGRKGVLHTIWAKKRLQVLGQEIDAEMKTNGEGVGLEMALQEKQWIEDHFGVGSKSVVDSQLSPSPGSPKTPGGSGGGRLSEKLKGLRLETNSPASSQDAHPLSPDTSDIAVSSFSAFHGSSARPVRAVAQNPPDHIIAQQGGLGDNRRMNSLDAITGGEVPEKVDEVEEGLFAVRMSPRSPDMTQSPFSFTADDTAPWLKNNE</sequence>
<organism evidence="2 3">
    <name type="scientific">Coleophoma cylindrospora</name>
    <dbReference type="NCBI Taxonomy" id="1849047"/>
    <lineage>
        <taxon>Eukaryota</taxon>
        <taxon>Fungi</taxon>
        <taxon>Dikarya</taxon>
        <taxon>Ascomycota</taxon>
        <taxon>Pezizomycotina</taxon>
        <taxon>Leotiomycetes</taxon>
        <taxon>Helotiales</taxon>
        <taxon>Dermateaceae</taxon>
        <taxon>Coleophoma</taxon>
    </lineage>
</organism>
<evidence type="ECO:0000313" key="3">
    <source>
        <dbReference type="Proteomes" id="UP000256645"/>
    </source>
</evidence>
<dbReference type="EMBL" id="PDLM01000011">
    <property type="protein sequence ID" value="RDW66237.1"/>
    <property type="molecule type" value="Genomic_DNA"/>
</dbReference>
<evidence type="ECO:0000313" key="2">
    <source>
        <dbReference type="EMBL" id="RDW66237.1"/>
    </source>
</evidence>
<proteinExistence type="predicted"/>
<name>A0A3D8QWU2_9HELO</name>
<dbReference type="Proteomes" id="UP000256645">
    <property type="component" value="Unassembled WGS sequence"/>
</dbReference>
<dbReference type="STRING" id="1849047.A0A3D8QWU2"/>
<feature type="region of interest" description="Disordered" evidence="1">
    <location>
        <begin position="308"/>
        <end position="334"/>
    </location>
</feature>
<feature type="region of interest" description="Disordered" evidence="1">
    <location>
        <begin position="186"/>
        <end position="211"/>
    </location>
</feature>
<comment type="caution">
    <text evidence="2">The sequence shown here is derived from an EMBL/GenBank/DDBJ whole genome shotgun (WGS) entry which is preliminary data.</text>
</comment>
<dbReference type="OrthoDB" id="5344482at2759"/>